<dbReference type="EC" id="4.1.2.13" evidence="3"/>
<feature type="binding site" evidence="2">
    <location>
        <position position="204"/>
    </location>
    <ligand>
        <name>Zn(2+)</name>
        <dbReference type="ChEBI" id="CHEBI:29105"/>
        <label>1</label>
        <note>catalytic</note>
    </ligand>
</feature>
<dbReference type="GO" id="GO:0008270">
    <property type="term" value="F:zinc ion binding"/>
    <property type="evidence" value="ECO:0007669"/>
    <property type="project" value="InterPro"/>
</dbReference>
<proteinExistence type="predicted"/>
<reference evidence="3 4" key="1">
    <citation type="submission" date="2020-08" db="EMBL/GenBank/DDBJ databases">
        <title>Genomic Encyclopedia of Type Strains, Phase III (KMG-III): the genomes of soil and plant-associated and newly described type strains.</title>
        <authorList>
            <person name="Whitman W."/>
        </authorList>
    </citation>
    <scope>NUCLEOTIDE SEQUENCE [LARGE SCALE GENOMIC DNA]</scope>
    <source>
        <strain evidence="3 4">CECT 8640</strain>
    </source>
</reference>
<dbReference type="Proteomes" id="UP000547510">
    <property type="component" value="Unassembled WGS sequence"/>
</dbReference>
<feature type="binding site" evidence="2">
    <location>
        <position position="104"/>
    </location>
    <ligand>
        <name>Zn(2+)</name>
        <dbReference type="ChEBI" id="CHEBI:29105"/>
        <label>2</label>
    </ligand>
</feature>
<dbReference type="CDD" id="cd00947">
    <property type="entry name" value="TBP_aldolase_IIB"/>
    <property type="match status" value="1"/>
</dbReference>
<evidence type="ECO:0000256" key="2">
    <source>
        <dbReference type="PIRSR" id="PIRSR001359-3"/>
    </source>
</evidence>
<dbReference type="PANTHER" id="PTHR30304:SF0">
    <property type="entry name" value="D-TAGATOSE-1,6-BISPHOSPHATE ALDOLASE SUBUNIT GATY-RELATED"/>
    <property type="match status" value="1"/>
</dbReference>
<keyword evidence="2" id="KW-0479">Metal-binding</keyword>
<dbReference type="GO" id="GO:0004332">
    <property type="term" value="F:fructose-bisphosphate aldolase activity"/>
    <property type="evidence" value="ECO:0007669"/>
    <property type="project" value="UniProtKB-EC"/>
</dbReference>
<keyword evidence="3" id="KW-0456">Lyase</keyword>
<keyword evidence="2" id="KW-0862">Zinc</keyword>
<feature type="active site" description="Proton donor" evidence="1">
    <location>
        <position position="82"/>
    </location>
</feature>
<evidence type="ECO:0000313" key="4">
    <source>
        <dbReference type="Proteomes" id="UP000547510"/>
    </source>
</evidence>
<dbReference type="InterPro" id="IPR000771">
    <property type="entry name" value="FBA_II"/>
</dbReference>
<dbReference type="InterPro" id="IPR013785">
    <property type="entry name" value="Aldolase_TIM"/>
</dbReference>
<comment type="cofactor">
    <cofactor evidence="2">
        <name>Zn(2+)</name>
        <dbReference type="ChEBI" id="CHEBI:29105"/>
    </cofactor>
    <text evidence="2">Binds 2 Zn(2+) ions per subunit. One is catalytic and the other provides a structural contribution.</text>
</comment>
<dbReference type="PIRSF" id="PIRSF001359">
    <property type="entry name" value="F_bP_aldolase_II"/>
    <property type="match status" value="1"/>
</dbReference>
<comment type="caution">
    <text evidence="3">The sequence shown here is derived from an EMBL/GenBank/DDBJ whole genome shotgun (WGS) entry which is preliminary data.</text>
</comment>
<feature type="binding site" evidence="2">
    <location>
        <position position="134"/>
    </location>
    <ligand>
        <name>Zn(2+)</name>
        <dbReference type="ChEBI" id="CHEBI:29105"/>
        <label>2</label>
    </ligand>
</feature>
<feature type="binding site" evidence="2">
    <location>
        <position position="83"/>
    </location>
    <ligand>
        <name>Zn(2+)</name>
        <dbReference type="ChEBI" id="CHEBI:29105"/>
        <label>1</label>
        <note>catalytic</note>
    </ligand>
</feature>
<dbReference type="GO" id="GO:0005975">
    <property type="term" value="P:carbohydrate metabolic process"/>
    <property type="evidence" value="ECO:0007669"/>
    <property type="project" value="InterPro"/>
</dbReference>
<accession>A0A841CR28</accession>
<dbReference type="EMBL" id="JACHJN010000014">
    <property type="protein sequence ID" value="MBB5960181.1"/>
    <property type="molecule type" value="Genomic_DNA"/>
</dbReference>
<keyword evidence="4" id="KW-1185">Reference proteome</keyword>
<sequence length="282" mass="29433">MLRPTAAIVSAAVEGGHGVGAFNVIQLEHASAIVAGAEQAGTAVLLQISENCVRYHRSLAPLLEAALAVAAESSVPVAVHLDHIESASLVRTGAAHRIGSVMFDASTEPYGENVATTREIAEFCHARGIWVEAELGEVGGKDGVHAPGVRTDPGEAREFVAATGVDALAVAVGSSHAMTTRDARLDFDLIAALKSTVDVPLVLHGSSGVSDEDLTRAVRSGITKVNISTHLNKVFTDEVRNQLDDGNLVDTRKYLGPARDRMADEVARLLGVLDAVPAGSVR</sequence>
<evidence type="ECO:0000256" key="1">
    <source>
        <dbReference type="PIRSR" id="PIRSR001359-1"/>
    </source>
</evidence>
<dbReference type="Gene3D" id="3.20.20.70">
    <property type="entry name" value="Aldolase class I"/>
    <property type="match status" value="1"/>
</dbReference>
<gene>
    <name evidence="3" type="ORF">FHS29_006804</name>
</gene>
<dbReference type="RefSeq" id="WP_184698144.1">
    <property type="nucleotide sequence ID" value="NZ_JACHJN010000014.1"/>
</dbReference>
<dbReference type="Pfam" id="PF01116">
    <property type="entry name" value="F_bP_aldolase"/>
    <property type="match status" value="1"/>
</dbReference>
<feature type="binding site" evidence="2">
    <location>
        <position position="176"/>
    </location>
    <ligand>
        <name>Zn(2+)</name>
        <dbReference type="ChEBI" id="CHEBI:29105"/>
        <label>1</label>
        <note>catalytic</note>
    </ligand>
</feature>
<organism evidence="3 4">
    <name type="scientific">Saccharothrix tamanrassetensis</name>
    <dbReference type="NCBI Taxonomy" id="1051531"/>
    <lineage>
        <taxon>Bacteria</taxon>
        <taxon>Bacillati</taxon>
        <taxon>Actinomycetota</taxon>
        <taxon>Actinomycetes</taxon>
        <taxon>Pseudonocardiales</taxon>
        <taxon>Pseudonocardiaceae</taxon>
        <taxon>Saccharothrix</taxon>
    </lineage>
</organism>
<dbReference type="PANTHER" id="PTHR30304">
    <property type="entry name" value="D-TAGATOSE-1,6-BISPHOSPHATE ALDOLASE"/>
    <property type="match status" value="1"/>
</dbReference>
<dbReference type="AlphaFoldDB" id="A0A841CR28"/>
<name>A0A841CR28_9PSEU</name>
<dbReference type="SUPFAM" id="SSF51569">
    <property type="entry name" value="Aldolase"/>
    <property type="match status" value="1"/>
</dbReference>
<protein>
    <submittedName>
        <fullName evidence="3">Fructose-bisphosphate aldolase class II</fullName>
        <ecNumber evidence="3">4.1.2.13</ecNumber>
    </submittedName>
</protein>
<evidence type="ECO:0000313" key="3">
    <source>
        <dbReference type="EMBL" id="MBB5960181.1"/>
    </source>
</evidence>
<dbReference type="InterPro" id="IPR050246">
    <property type="entry name" value="Class_II_FBP_aldolase"/>
</dbReference>